<dbReference type="CDD" id="cd03891">
    <property type="entry name" value="M20_DapE_proteobac"/>
    <property type="match status" value="1"/>
</dbReference>
<dbReference type="Gene3D" id="3.40.630.10">
    <property type="entry name" value="Zn peptidases"/>
    <property type="match status" value="2"/>
</dbReference>
<feature type="binding site" evidence="15">
    <location>
        <position position="162"/>
    </location>
    <ligand>
        <name>Zn(2+)</name>
        <dbReference type="ChEBI" id="CHEBI:29105"/>
        <label>1</label>
    </ligand>
</feature>
<keyword evidence="18" id="KW-1185">Reference proteome</keyword>
<evidence type="ECO:0000256" key="15">
    <source>
        <dbReference type="HAMAP-Rule" id="MF_01690"/>
    </source>
</evidence>
<evidence type="ECO:0000256" key="10">
    <source>
        <dbReference type="ARBA" id="ARBA00022915"/>
    </source>
</evidence>
<feature type="active site" description="Proton acceptor" evidence="15">
    <location>
        <position position="133"/>
    </location>
</feature>
<dbReference type="PANTHER" id="PTHR43808">
    <property type="entry name" value="ACETYLORNITHINE DEACETYLASE"/>
    <property type="match status" value="1"/>
</dbReference>
<dbReference type="AlphaFoldDB" id="A0A0A6PKW5"/>
<dbReference type="GO" id="GO:0009014">
    <property type="term" value="F:succinyl-diaminopimelate desuccinylase activity"/>
    <property type="evidence" value="ECO:0007669"/>
    <property type="project" value="UniProtKB-UniRule"/>
</dbReference>
<comment type="caution">
    <text evidence="17">The sequence shown here is derived from an EMBL/GenBank/DDBJ whole genome shotgun (WGS) entry which is preliminary data.</text>
</comment>
<dbReference type="MEROPS" id="M20.010"/>
<evidence type="ECO:0000256" key="12">
    <source>
        <dbReference type="ARBA" id="ARBA00023285"/>
    </source>
</evidence>
<evidence type="ECO:0000256" key="11">
    <source>
        <dbReference type="ARBA" id="ARBA00023154"/>
    </source>
</evidence>
<dbReference type="GO" id="GO:0009089">
    <property type="term" value="P:lysine biosynthetic process via diaminopimelate"/>
    <property type="evidence" value="ECO:0007669"/>
    <property type="project" value="UniProtKB-UniRule"/>
</dbReference>
<dbReference type="NCBIfam" id="TIGR01246">
    <property type="entry name" value="dapE_proteo"/>
    <property type="match status" value="1"/>
</dbReference>
<comment type="function">
    <text evidence="15">Catalyzes the hydrolysis of N-succinyl-L,L-diaminopimelic acid (SDAP), forming succinate and LL-2,6-diaminopimelate (DAP), an intermediate involved in the bacterial biosynthesis of lysine and meso-diaminopimelic acid, an essential component of bacterial cell walls.</text>
</comment>
<evidence type="ECO:0000256" key="14">
    <source>
        <dbReference type="ARBA" id="ARBA00051301"/>
    </source>
</evidence>
<accession>A0A0A6PKW5</accession>
<evidence type="ECO:0000256" key="4">
    <source>
        <dbReference type="ARBA" id="ARBA00011921"/>
    </source>
</evidence>
<dbReference type="SUPFAM" id="SSF53187">
    <property type="entry name" value="Zn-dependent exopeptidases"/>
    <property type="match status" value="1"/>
</dbReference>
<dbReference type="GO" id="GO:0019877">
    <property type="term" value="P:diaminopimelate biosynthetic process"/>
    <property type="evidence" value="ECO:0007669"/>
    <property type="project" value="UniProtKB-UniRule"/>
</dbReference>
<dbReference type="SUPFAM" id="SSF55031">
    <property type="entry name" value="Bacterial exopeptidase dimerisation domain"/>
    <property type="match status" value="1"/>
</dbReference>
<keyword evidence="6 15" id="KW-0028">Amino-acid biosynthesis</keyword>
<evidence type="ECO:0000256" key="7">
    <source>
        <dbReference type="ARBA" id="ARBA00022723"/>
    </source>
</evidence>
<evidence type="ECO:0000259" key="16">
    <source>
        <dbReference type="Pfam" id="PF07687"/>
    </source>
</evidence>
<dbReference type="InterPro" id="IPR050072">
    <property type="entry name" value="Peptidase_M20A"/>
</dbReference>
<dbReference type="InterPro" id="IPR036264">
    <property type="entry name" value="Bact_exopeptidase_dim_dom"/>
</dbReference>
<dbReference type="Pfam" id="PF07687">
    <property type="entry name" value="M20_dimer"/>
    <property type="match status" value="1"/>
</dbReference>
<evidence type="ECO:0000256" key="6">
    <source>
        <dbReference type="ARBA" id="ARBA00022605"/>
    </source>
</evidence>
<evidence type="ECO:0000256" key="13">
    <source>
        <dbReference type="ARBA" id="ARBA00031891"/>
    </source>
</evidence>
<dbReference type="InterPro" id="IPR002933">
    <property type="entry name" value="Peptidase_M20"/>
</dbReference>
<dbReference type="GO" id="GO:0006526">
    <property type="term" value="P:L-arginine biosynthetic process"/>
    <property type="evidence" value="ECO:0007669"/>
    <property type="project" value="TreeGrafter"/>
</dbReference>
<dbReference type="HAMAP" id="MF_01690">
    <property type="entry name" value="DapE"/>
    <property type="match status" value="1"/>
</dbReference>
<dbReference type="GO" id="GO:0008270">
    <property type="term" value="F:zinc ion binding"/>
    <property type="evidence" value="ECO:0007669"/>
    <property type="project" value="UniProtKB-UniRule"/>
</dbReference>
<name>A0A0A6PKW5_9GAMM</name>
<feature type="binding site" evidence="15">
    <location>
        <position position="99"/>
    </location>
    <ligand>
        <name>Zn(2+)</name>
        <dbReference type="ChEBI" id="CHEBI:29105"/>
        <label>1</label>
    </ligand>
</feature>
<evidence type="ECO:0000256" key="1">
    <source>
        <dbReference type="ARBA" id="ARBA00005130"/>
    </source>
</evidence>
<feature type="domain" description="Peptidase M20 dimerisation" evidence="16">
    <location>
        <begin position="175"/>
        <end position="282"/>
    </location>
</feature>
<dbReference type="EMBL" id="JSZA02000135">
    <property type="protein sequence ID" value="KHD07529.1"/>
    <property type="molecule type" value="Genomic_DNA"/>
</dbReference>
<evidence type="ECO:0000256" key="3">
    <source>
        <dbReference type="ARBA" id="ARBA00011738"/>
    </source>
</evidence>
<comment type="similarity">
    <text evidence="2 15">Belongs to the peptidase M20A family. DapE subfamily.</text>
</comment>
<feature type="binding site" evidence="15">
    <location>
        <position position="66"/>
    </location>
    <ligand>
        <name>Zn(2+)</name>
        <dbReference type="ChEBI" id="CHEBI:29105"/>
        <label>1</label>
    </ligand>
</feature>
<protein>
    <recommendedName>
        <fullName evidence="5 15">Succinyl-diaminopimelate desuccinylase</fullName>
        <shortName evidence="15">SDAP desuccinylase</shortName>
        <ecNumber evidence="4 15">3.5.1.18</ecNumber>
    </recommendedName>
    <alternativeName>
        <fullName evidence="13 15">N-succinyl-LL-2,6-diaminoheptanedioate amidohydrolase</fullName>
    </alternativeName>
</protein>
<comment type="catalytic activity">
    <reaction evidence="14 15">
        <text>N-succinyl-(2S,6S)-2,6-diaminopimelate + H2O = (2S,6S)-2,6-diaminopimelate + succinate</text>
        <dbReference type="Rhea" id="RHEA:22608"/>
        <dbReference type="ChEBI" id="CHEBI:15377"/>
        <dbReference type="ChEBI" id="CHEBI:30031"/>
        <dbReference type="ChEBI" id="CHEBI:57609"/>
        <dbReference type="ChEBI" id="CHEBI:58087"/>
        <dbReference type="EC" id="3.5.1.18"/>
    </reaction>
</comment>
<keyword evidence="10 15" id="KW-0220">Diaminopimelate biosynthesis</keyword>
<reference evidence="17 18" key="1">
    <citation type="journal article" date="2016" name="Front. Microbiol.">
        <title>Single-Cell (Meta-)Genomics of a Dimorphic Candidatus Thiomargarita nelsonii Reveals Genomic Plasticity.</title>
        <authorList>
            <person name="Flood B.E."/>
            <person name="Fliss P."/>
            <person name="Jones D.S."/>
            <person name="Dick G.J."/>
            <person name="Jain S."/>
            <person name="Kaster A.K."/>
            <person name="Winkel M."/>
            <person name="Mussmann M."/>
            <person name="Bailey J."/>
        </authorList>
    </citation>
    <scope>NUCLEOTIDE SEQUENCE [LARGE SCALE GENOMIC DNA]</scope>
    <source>
        <strain evidence="17">Hydrate Ridge</strain>
    </source>
</reference>
<gene>
    <name evidence="15" type="primary">dapE</name>
    <name evidence="17" type="ORF">PN36_25090</name>
</gene>
<keyword evidence="9 15" id="KW-0862">Zinc</keyword>
<evidence type="ECO:0000256" key="9">
    <source>
        <dbReference type="ARBA" id="ARBA00022833"/>
    </source>
</evidence>
<keyword evidence="8 15" id="KW-0378">Hydrolase</keyword>
<dbReference type="PANTHER" id="PTHR43808:SF31">
    <property type="entry name" value="N-ACETYL-L-CITRULLINE DEACETYLASE"/>
    <property type="match status" value="1"/>
</dbReference>
<evidence type="ECO:0000256" key="5">
    <source>
        <dbReference type="ARBA" id="ARBA00022391"/>
    </source>
</evidence>
<dbReference type="Pfam" id="PF01546">
    <property type="entry name" value="Peptidase_M20"/>
    <property type="match status" value="1"/>
</dbReference>
<evidence type="ECO:0000256" key="2">
    <source>
        <dbReference type="ARBA" id="ARBA00006746"/>
    </source>
</evidence>
<dbReference type="InterPro" id="IPR005941">
    <property type="entry name" value="DapE_proteobac"/>
</dbReference>
<dbReference type="InterPro" id="IPR011650">
    <property type="entry name" value="Peptidase_M20_dimer"/>
</dbReference>
<proteinExistence type="inferred from homology"/>
<dbReference type="GO" id="GO:0050897">
    <property type="term" value="F:cobalt ion binding"/>
    <property type="evidence" value="ECO:0007669"/>
    <property type="project" value="UniProtKB-UniRule"/>
</dbReference>
<sequence length="375" mass="41015">MSTTLDLAIELISRPSITPNDAECQALIAKRLQALGFTIEHLRFGEVNNLWARHGETAPLFVFAGHTDVVPTGPKNQWQFPPFTPTLHEGFLYGRGAADMKGSLAAIVTACERFMAAHPQHKGSIAFLLTSDEEGPAVDGTVKVINYLQEKGEKIDWCLVGEPSSVERLGDIVKNGRRGSLNGQLTIQGIQGHVAYPHLANNPIHGFAPLLKTLCETEWDQGNEFFPPTSFQVTNINGGTGADNVIPGELELLFNFRYSTEVTHTQLQEQITSLLDKYGLKYSLTWRHSGLPFLTTPGELVTATQAAIYEVCGYETTLSTAGGTSDGRFIAPTGAQVIELGPNNSTIHKINECVNVKELDSLSIIYQRILEKLLI</sequence>
<organism evidence="17 18">
    <name type="scientific">Candidatus Thiomargarita nelsonii</name>
    <dbReference type="NCBI Taxonomy" id="1003181"/>
    <lineage>
        <taxon>Bacteria</taxon>
        <taxon>Pseudomonadati</taxon>
        <taxon>Pseudomonadota</taxon>
        <taxon>Gammaproteobacteria</taxon>
        <taxon>Thiotrichales</taxon>
        <taxon>Thiotrichaceae</taxon>
        <taxon>Thiomargarita</taxon>
    </lineage>
</organism>
<evidence type="ECO:0000313" key="17">
    <source>
        <dbReference type="EMBL" id="KHD07529.1"/>
    </source>
</evidence>
<keyword evidence="12 15" id="KW-0170">Cobalt</keyword>
<keyword evidence="11 15" id="KW-0457">Lysine biosynthesis</keyword>
<dbReference type="GO" id="GO:0008777">
    <property type="term" value="F:acetylornithine deacetylase activity"/>
    <property type="evidence" value="ECO:0007669"/>
    <property type="project" value="TreeGrafter"/>
</dbReference>
<comment type="subunit">
    <text evidence="3 15">Homodimer.</text>
</comment>
<dbReference type="Proteomes" id="UP000030428">
    <property type="component" value="Unassembled WGS sequence"/>
</dbReference>
<keyword evidence="7 15" id="KW-0479">Metal-binding</keyword>
<feature type="active site" evidence="15">
    <location>
        <position position="68"/>
    </location>
</feature>
<dbReference type="NCBIfam" id="NF009557">
    <property type="entry name" value="PRK13009.1"/>
    <property type="match status" value="1"/>
</dbReference>
<evidence type="ECO:0000256" key="8">
    <source>
        <dbReference type="ARBA" id="ARBA00022801"/>
    </source>
</evidence>
<dbReference type="FunFam" id="3.30.70.360:FF:000011">
    <property type="entry name" value="Succinyl-diaminopimelate desuccinylase"/>
    <property type="match status" value="1"/>
</dbReference>
<feature type="binding site" evidence="15">
    <location>
        <position position="348"/>
    </location>
    <ligand>
        <name>Zn(2+)</name>
        <dbReference type="ChEBI" id="CHEBI:29105"/>
        <label>2</label>
    </ligand>
</feature>
<feature type="binding site" evidence="15">
    <location>
        <position position="134"/>
    </location>
    <ligand>
        <name>Zn(2+)</name>
        <dbReference type="ChEBI" id="CHEBI:29105"/>
        <label>2</label>
    </ligand>
</feature>
<comment type="pathway">
    <text evidence="1 15">Amino-acid biosynthesis; L-lysine biosynthesis via DAP pathway; LL-2,6-diaminopimelate from (S)-tetrahydrodipicolinate (succinylase route): step 3/3.</text>
</comment>
<dbReference type="UniPathway" id="UPA00034">
    <property type="reaction ID" value="UER00021"/>
</dbReference>
<feature type="binding site" evidence="15">
    <location>
        <position position="99"/>
    </location>
    <ligand>
        <name>Zn(2+)</name>
        <dbReference type="ChEBI" id="CHEBI:29105"/>
        <label>2</label>
    </ligand>
</feature>
<comment type="cofactor">
    <cofactor evidence="15">
        <name>Zn(2+)</name>
        <dbReference type="ChEBI" id="CHEBI:29105"/>
    </cofactor>
    <cofactor evidence="15">
        <name>Co(2+)</name>
        <dbReference type="ChEBI" id="CHEBI:48828"/>
    </cofactor>
    <text evidence="15">Binds 2 Zn(2+) or Co(2+) ions per subunit.</text>
</comment>
<evidence type="ECO:0000313" key="18">
    <source>
        <dbReference type="Proteomes" id="UP000030428"/>
    </source>
</evidence>
<dbReference type="FunFam" id="3.40.630.10:FF:000005">
    <property type="entry name" value="Succinyl-diaminopimelate desuccinylase"/>
    <property type="match status" value="1"/>
</dbReference>
<dbReference type="EC" id="3.5.1.18" evidence="4 15"/>